<protein>
    <recommendedName>
        <fullName evidence="1">1-alkyl-2-acetylglycerophosphocholine esterase</fullName>
        <ecNumber evidence="1">3.1.1.47</ecNumber>
    </recommendedName>
</protein>
<dbReference type="GO" id="GO:0003847">
    <property type="term" value="F:1-alkyl-2-acetylglycerophosphocholine esterase activity"/>
    <property type="evidence" value="ECO:0007669"/>
    <property type="project" value="UniProtKB-EC"/>
</dbReference>
<dbReference type="Proteomes" id="UP000247498">
    <property type="component" value="Unassembled WGS sequence"/>
</dbReference>
<evidence type="ECO:0000256" key="4">
    <source>
        <dbReference type="ARBA" id="ARBA00023098"/>
    </source>
</evidence>
<evidence type="ECO:0000256" key="1">
    <source>
        <dbReference type="ARBA" id="ARBA00013201"/>
    </source>
</evidence>
<dbReference type="SUPFAM" id="SSF53474">
    <property type="entry name" value="alpha/beta-Hydrolases"/>
    <property type="match status" value="1"/>
</dbReference>
<keyword evidence="7" id="KW-1185">Reference proteome</keyword>
<dbReference type="PANTHER" id="PTHR10272:SF0">
    <property type="entry name" value="PLATELET-ACTIVATING FACTOR ACETYLHYDROLASE"/>
    <property type="match status" value="1"/>
</dbReference>
<dbReference type="EMBL" id="BDRX01000001">
    <property type="protein sequence ID" value="GBF87426.1"/>
    <property type="molecule type" value="Genomic_DNA"/>
</dbReference>
<organism evidence="6 7">
    <name type="scientific">Raphidocelis subcapitata</name>
    <dbReference type="NCBI Taxonomy" id="307507"/>
    <lineage>
        <taxon>Eukaryota</taxon>
        <taxon>Viridiplantae</taxon>
        <taxon>Chlorophyta</taxon>
        <taxon>core chlorophytes</taxon>
        <taxon>Chlorophyceae</taxon>
        <taxon>CS clade</taxon>
        <taxon>Sphaeropleales</taxon>
        <taxon>Selenastraceae</taxon>
        <taxon>Raphidocelis</taxon>
    </lineage>
</organism>
<keyword evidence="3" id="KW-0442">Lipid degradation</keyword>
<sequence length="532" mass="54060">MLPRPAGLPVGVRDFAWRDKGDGPIDGSNHVVGRLFYPADPQSARRRWPAAAPSWIGSLGYAAGYVQFAFFSARTLKLRVIKRVLQAVIWVQGTLARLPVTLGAPLARPGGADAADTANGNGRSGGGNSSSSGGGAAGRWPVVIFSPGAAANRNTYSCICTELASRGCFVAAIEHADGSSGAARLADGSFLLFQGLGSGAVLEAKGEYRAAEVAAAVELLRGINAAGAAPEGSFSLSGGDQDAALAELKGALDLSRLAVIGHSCGGATAALAAARCPDVAVAVALDPWWPILPTGSPALTGWLPGCRAPLLVVGSDDWNTPRADGSMPCDAKRQAAVLEAARRRDGPEGGAGGGALLLVPSHSKHQTFSDVPVLIERSALARGVLSVMGFKQQQPMSAEAALRLICDCCARFCREHYRPGGSEWPCEGAGGDAAGEAAAVAVAAAGGAQEPAGARGDRAGGGFATDEAAEAEAEAAARVAVAAPPPPHHSSDPAPHGSAARPLPVRRDEAGAGSFYGRLQEDGLLRIVQAFE</sequence>
<evidence type="ECO:0000256" key="3">
    <source>
        <dbReference type="ARBA" id="ARBA00022963"/>
    </source>
</evidence>
<dbReference type="STRING" id="307507.A0A2V0NJM3"/>
<reference evidence="6 7" key="1">
    <citation type="journal article" date="2018" name="Sci. Rep.">
        <title>Raphidocelis subcapitata (=Pseudokirchneriella subcapitata) provides an insight into genome evolution and environmental adaptations in the Sphaeropleales.</title>
        <authorList>
            <person name="Suzuki S."/>
            <person name="Yamaguchi H."/>
            <person name="Nakajima N."/>
            <person name="Kawachi M."/>
        </authorList>
    </citation>
    <scope>NUCLEOTIDE SEQUENCE [LARGE SCALE GENOMIC DNA]</scope>
    <source>
        <strain evidence="6 7">NIES-35</strain>
    </source>
</reference>
<feature type="compositionally biased region" description="Low complexity" evidence="5">
    <location>
        <begin position="111"/>
        <end position="121"/>
    </location>
</feature>
<dbReference type="AlphaFoldDB" id="A0A2V0NJM3"/>
<comment type="caution">
    <text evidence="6">The sequence shown here is derived from an EMBL/GenBank/DDBJ whole genome shotgun (WGS) entry which is preliminary data.</text>
</comment>
<feature type="region of interest" description="Disordered" evidence="5">
    <location>
        <begin position="111"/>
        <end position="135"/>
    </location>
</feature>
<gene>
    <name evidence="6" type="ORF">Rsub_00137</name>
</gene>
<accession>A0A2V0NJM3</accession>
<dbReference type="EC" id="3.1.1.47" evidence="1"/>
<keyword evidence="2" id="KW-0378">Hydrolase</keyword>
<dbReference type="InterPro" id="IPR029058">
    <property type="entry name" value="AB_hydrolase_fold"/>
</dbReference>
<dbReference type="PANTHER" id="PTHR10272">
    <property type="entry name" value="PLATELET-ACTIVATING FACTOR ACETYLHYDROLASE"/>
    <property type="match status" value="1"/>
</dbReference>
<dbReference type="InParanoid" id="A0A2V0NJM3"/>
<dbReference type="OrthoDB" id="2363873at2759"/>
<evidence type="ECO:0000313" key="7">
    <source>
        <dbReference type="Proteomes" id="UP000247498"/>
    </source>
</evidence>
<proteinExistence type="predicted"/>
<feature type="compositionally biased region" description="Gly residues" evidence="5">
    <location>
        <begin position="122"/>
        <end position="135"/>
    </location>
</feature>
<feature type="region of interest" description="Disordered" evidence="5">
    <location>
        <begin position="481"/>
        <end position="505"/>
    </location>
</feature>
<dbReference type="GO" id="GO:0016042">
    <property type="term" value="P:lipid catabolic process"/>
    <property type="evidence" value="ECO:0007669"/>
    <property type="project" value="UniProtKB-KW"/>
</dbReference>
<keyword evidence="4" id="KW-0443">Lipid metabolism</keyword>
<evidence type="ECO:0000256" key="2">
    <source>
        <dbReference type="ARBA" id="ARBA00022801"/>
    </source>
</evidence>
<evidence type="ECO:0000256" key="5">
    <source>
        <dbReference type="SAM" id="MobiDB-lite"/>
    </source>
</evidence>
<evidence type="ECO:0000313" key="6">
    <source>
        <dbReference type="EMBL" id="GBF87426.1"/>
    </source>
</evidence>
<name>A0A2V0NJM3_9CHLO</name>
<dbReference type="Pfam" id="PF03403">
    <property type="entry name" value="PAF-AH_p_II"/>
    <property type="match status" value="1"/>
</dbReference>
<dbReference type="Gene3D" id="3.40.50.1820">
    <property type="entry name" value="alpha/beta hydrolase"/>
    <property type="match status" value="1"/>
</dbReference>